<dbReference type="SUPFAM" id="SSF54160">
    <property type="entry name" value="Chromo domain-like"/>
    <property type="match status" value="1"/>
</dbReference>
<protein>
    <recommendedName>
        <fullName evidence="4">Chromo domain-containing protein</fullName>
    </recommendedName>
</protein>
<dbReference type="PRINTS" id="PR00504">
    <property type="entry name" value="CHROMODOMAIN"/>
</dbReference>
<name>A0A085NAG5_9BILA</name>
<feature type="compositionally biased region" description="Basic and acidic residues" evidence="3">
    <location>
        <begin position="78"/>
        <end position="93"/>
    </location>
</feature>
<dbReference type="Gene3D" id="2.40.50.40">
    <property type="match status" value="1"/>
</dbReference>
<evidence type="ECO:0000313" key="5">
    <source>
        <dbReference type="EMBL" id="KFD53431.1"/>
    </source>
</evidence>
<dbReference type="SMART" id="SM00298">
    <property type="entry name" value="CHROMO"/>
    <property type="match status" value="1"/>
</dbReference>
<dbReference type="Proteomes" id="UP000030758">
    <property type="component" value="Unassembled WGS sequence"/>
</dbReference>
<sequence length="159" mass="18326">MHAGNSGDVFAAERIKKRRVRKGKVEYLVHWSGYSSRYDSWEPEENILDRRLLEEFHSSSKRSKPTTSRQLVESEGETTEKTMKNEAKTENEELKIDTVVISPPPPLLSPHTAAEELRELRELSGMQVINDQLKYHRNWVVTEVPVGGKVVTFVEYVDE</sequence>
<accession>A0A085NAG5</accession>
<dbReference type="InterPro" id="IPR016197">
    <property type="entry name" value="Chromo-like_dom_sf"/>
</dbReference>
<dbReference type="PANTHER" id="PTHR46389:SF3">
    <property type="entry name" value="POLYCOMB GROUP PROTEIN PC"/>
    <property type="match status" value="1"/>
</dbReference>
<dbReference type="GO" id="GO:0000785">
    <property type="term" value="C:chromatin"/>
    <property type="evidence" value="ECO:0007669"/>
    <property type="project" value="TreeGrafter"/>
</dbReference>
<evidence type="ECO:0000256" key="2">
    <source>
        <dbReference type="ARBA" id="ARBA00023242"/>
    </source>
</evidence>
<reference evidence="6 7" key="1">
    <citation type="journal article" date="2014" name="Nat. Genet.">
        <title>Genome and transcriptome of the porcine whipworm Trichuris suis.</title>
        <authorList>
            <person name="Jex A.R."/>
            <person name="Nejsum P."/>
            <person name="Schwarz E.M."/>
            <person name="Hu L."/>
            <person name="Young N.D."/>
            <person name="Hall R.S."/>
            <person name="Korhonen P.K."/>
            <person name="Liao S."/>
            <person name="Thamsborg S."/>
            <person name="Xia J."/>
            <person name="Xu P."/>
            <person name="Wang S."/>
            <person name="Scheerlinck J.P."/>
            <person name="Hofmann A."/>
            <person name="Sternberg P.W."/>
            <person name="Wang J."/>
            <person name="Gasser R.B."/>
        </authorList>
    </citation>
    <scope>NUCLEOTIDE SEQUENCE [LARGE SCALE GENOMIC DNA]</scope>
    <source>
        <strain evidence="6">DCEP-RM93F</strain>
        <strain evidence="5">DCEP-RM93M</strain>
    </source>
</reference>
<dbReference type="AlphaFoldDB" id="A0A085NAG5"/>
<evidence type="ECO:0000256" key="3">
    <source>
        <dbReference type="SAM" id="MobiDB-lite"/>
    </source>
</evidence>
<evidence type="ECO:0000313" key="7">
    <source>
        <dbReference type="Proteomes" id="UP000030764"/>
    </source>
</evidence>
<feature type="domain" description="Chromo" evidence="4">
    <location>
        <begin position="10"/>
        <end position="68"/>
    </location>
</feature>
<proteinExistence type="predicted"/>
<dbReference type="CDD" id="cd18627">
    <property type="entry name" value="CD_polycomb_like"/>
    <property type="match status" value="1"/>
</dbReference>
<dbReference type="Proteomes" id="UP000030764">
    <property type="component" value="Unassembled WGS sequence"/>
</dbReference>
<evidence type="ECO:0000313" key="6">
    <source>
        <dbReference type="EMBL" id="KFD66461.1"/>
    </source>
</evidence>
<dbReference type="GO" id="GO:0000122">
    <property type="term" value="P:negative regulation of transcription by RNA polymerase II"/>
    <property type="evidence" value="ECO:0007669"/>
    <property type="project" value="TreeGrafter"/>
</dbReference>
<dbReference type="GO" id="GO:0035102">
    <property type="term" value="C:PRC1 complex"/>
    <property type="evidence" value="ECO:0007669"/>
    <property type="project" value="TreeGrafter"/>
</dbReference>
<dbReference type="PANTHER" id="PTHR46389">
    <property type="entry name" value="POLYCOMB GROUP PROTEIN PC"/>
    <property type="match status" value="1"/>
</dbReference>
<gene>
    <name evidence="5" type="ORF">M513_05695</name>
    <name evidence="6" type="ORF">M514_05695</name>
</gene>
<evidence type="ECO:0000256" key="1">
    <source>
        <dbReference type="ARBA" id="ARBA00004123"/>
    </source>
</evidence>
<dbReference type="GO" id="GO:0003682">
    <property type="term" value="F:chromatin binding"/>
    <property type="evidence" value="ECO:0007669"/>
    <property type="project" value="TreeGrafter"/>
</dbReference>
<dbReference type="InterPro" id="IPR023780">
    <property type="entry name" value="Chromo_domain"/>
</dbReference>
<comment type="subcellular location">
    <subcellularLocation>
        <location evidence="1">Nucleus</location>
    </subcellularLocation>
</comment>
<evidence type="ECO:0000259" key="4">
    <source>
        <dbReference type="PROSITE" id="PS50013"/>
    </source>
</evidence>
<dbReference type="Pfam" id="PF00385">
    <property type="entry name" value="Chromo"/>
    <property type="match status" value="1"/>
</dbReference>
<dbReference type="InterPro" id="IPR017984">
    <property type="entry name" value="Chromo_dom_subgr"/>
</dbReference>
<organism evidence="6">
    <name type="scientific">Trichuris suis</name>
    <name type="common">pig whipworm</name>
    <dbReference type="NCBI Taxonomy" id="68888"/>
    <lineage>
        <taxon>Eukaryota</taxon>
        <taxon>Metazoa</taxon>
        <taxon>Ecdysozoa</taxon>
        <taxon>Nematoda</taxon>
        <taxon>Enoplea</taxon>
        <taxon>Dorylaimia</taxon>
        <taxon>Trichinellida</taxon>
        <taxon>Trichuridae</taxon>
        <taxon>Trichuris</taxon>
    </lineage>
</organism>
<dbReference type="PROSITE" id="PS50013">
    <property type="entry name" value="CHROMO_2"/>
    <property type="match status" value="1"/>
</dbReference>
<keyword evidence="2" id="KW-0539">Nucleus</keyword>
<dbReference type="EMBL" id="KL367524">
    <property type="protein sequence ID" value="KFD66461.1"/>
    <property type="molecule type" value="Genomic_DNA"/>
</dbReference>
<feature type="region of interest" description="Disordered" evidence="3">
    <location>
        <begin position="56"/>
        <end position="93"/>
    </location>
</feature>
<dbReference type="InterPro" id="IPR052458">
    <property type="entry name" value="PcG_PRC1-like_component"/>
</dbReference>
<dbReference type="InterPro" id="IPR000953">
    <property type="entry name" value="Chromo/chromo_shadow_dom"/>
</dbReference>
<keyword evidence="7" id="KW-1185">Reference proteome</keyword>
<dbReference type="EMBL" id="KL363217">
    <property type="protein sequence ID" value="KFD53431.1"/>
    <property type="molecule type" value="Genomic_DNA"/>
</dbReference>